<protein>
    <submittedName>
        <fullName evidence="2">Uncharacterized protein</fullName>
    </submittedName>
</protein>
<keyword evidence="3" id="KW-1185">Reference proteome</keyword>
<name>A0A4R2EKV6_9BACT</name>
<feature type="transmembrane region" description="Helical" evidence="1">
    <location>
        <begin position="44"/>
        <end position="65"/>
    </location>
</feature>
<keyword evidence="1" id="KW-1133">Transmembrane helix</keyword>
<reference evidence="2 3" key="1">
    <citation type="submission" date="2019-03" db="EMBL/GenBank/DDBJ databases">
        <title>Genomic Encyclopedia of Archaeal and Bacterial Type Strains, Phase II (KMG-II): from individual species to whole genera.</title>
        <authorList>
            <person name="Goeker M."/>
        </authorList>
    </citation>
    <scope>NUCLEOTIDE SEQUENCE [LARGE SCALE GENOMIC DNA]</scope>
    <source>
        <strain evidence="2 3">RL-C</strain>
    </source>
</reference>
<proteinExistence type="predicted"/>
<evidence type="ECO:0000256" key="1">
    <source>
        <dbReference type="SAM" id="Phobius"/>
    </source>
</evidence>
<evidence type="ECO:0000313" key="2">
    <source>
        <dbReference type="EMBL" id="TCN68837.1"/>
    </source>
</evidence>
<dbReference type="RefSeq" id="WP_131838862.1">
    <property type="nucleotide sequence ID" value="NZ_SLWB01000005.1"/>
</dbReference>
<sequence>MERYAIRALKFAVYFCVVMSLIMILFYLFGGGRNISLKVFIEQIGLYRMLIIGCAFGVTYPFIGFGKRKIYLNKSFEQEKSAIVDIMAQYGYEQTYETETSLFFRPTNRLKRFIDQYEDTIEVDHRDNPIMVKGLRKRVVRIGLAIESYILNDKR</sequence>
<dbReference type="EMBL" id="SLWB01000005">
    <property type="protein sequence ID" value="TCN68837.1"/>
    <property type="molecule type" value="Genomic_DNA"/>
</dbReference>
<dbReference type="Proteomes" id="UP000294830">
    <property type="component" value="Unassembled WGS sequence"/>
</dbReference>
<keyword evidence="1" id="KW-0472">Membrane</keyword>
<feature type="transmembrane region" description="Helical" evidence="1">
    <location>
        <begin position="12"/>
        <end position="32"/>
    </location>
</feature>
<gene>
    <name evidence="2" type="ORF">CLV25_10538</name>
</gene>
<dbReference type="AlphaFoldDB" id="A0A4R2EKV6"/>
<accession>A0A4R2EKV6</accession>
<evidence type="ECO:0000313" key="3">
    <source>
        <dbReference type="Proteomes" id="UP000294830"/>
    </source>
</evidence>
<organism evidence="2 3">
    <name type="scientific">Acetobacteroides hydrogenigenes</name>
    <dbReference type="NCBI Taxonomy" id="979970"/>
    <lineage>
        <taxon>Bacteria</taxon>
        <taxon>Pseudomonadati</taxon>
        <taxon>Bacteroidota</taxon>
        <taxon>Bacteroidia</taxon>
        <taxon>Bacteroidales</taxon>
        <taxon>Rikenellaceae</taxon>
        <taxon>Acetobacteroides</taxon>
    </lineage>
</organism>
<dbReference type="OrthoDB" id="1098557at2"/>
<comment type="caution">
    <text evidence="2">The sequence shown here is derived from an EMBL/GenBank/DDBJ whole genome shotgun (WGS) entry which is preliminary data.</text>
</comment>
<keyword evidence="1" id="KW-0812">Transmembrane</keyword>